<keyword evidence="3" id="KW-1185">Reference proteome</keyword>
<protein>
    <submittedName>
        <fullName evidence="2">Uncharacterized protein</fullName>
    </submittedName>
</protein>
<sequence length="94" mass="10528">MSNAKSFGDWVWLIIRWAGIFLYYTLGMVLIGATTGCLVFLILGPLFLKDETTWNIALYGLKTGTILSGIWAPGVAIVKCFMRGAKERKERKQP</sequence>
<name>A0A7X1AXW6_9BACT</name>
<keyword evidence="1" id="KW-0472">Membrane</keyword>
<keyword evidence="1" id="KW-1133">Transmembrane helix</keyword>
<dbReference type="RefSeq" id="WP_185692620.1">
    <property type="nucleotide sequence ID" value="NZ_JACHVA010000080.1"/>
</dbReference>
<evidence type="ECO:0000313" key="3">
    <source>
        <dbReference type="Proteomes" id="UP000525652"/>
    </source>
</evidence>
<dbReference type="Proteomes" id="UP000525652">
    <property type="component" value="Unassembled WGS sequence"/>
</dbReference>
<dbReference type="EMBL" id="JACHVA010000080">
    <property type="protein sequence ID" value="MBC2601919.1"/>
    <property type="molecule type" value="Genomic_DNA"/>
</dbReference>
<accession>A0A7X1AXW6</accession>
<reference evidence="2 3" key="1">
    <citation type="submission" date="2020-07" db="EMBL/GenBank/DDBJ databases">
        <authorList>
            <person name="Feng X."/>
        </authorList>
    </citation>
    <scope>NUCLEOTIDE SEQUENCE [LARGE SCALE GENOMIC DNA]</scope>
    <source>
        <strain evidence="2 3">JCM14086</strain>
    </source>
</reference>
<feature type="transmembrane region" description="Helical" evidence="1">
    <location>
        <begin position="21"/>
        <end position="44"/>
    </location>
</feature>
<gene>
    <name evidence="2" type="ORF">H5P30_09015</name>
</gene>
<comment type="caution">
    <text evidence="2">The sequence shown here is derived from an EMBL/GenBank/DDBJ whole genome shotgun (WGS) entry which is preliminary data.</text>
</comment>
<proteinExistence type="predicted"/>
<evidence type="ECO:0000256" key="1">
    <source>
        <dbReference type="SAM" id="Phobius"/>
    </source>
</evidence>
<dbReference type="AlphaFoldDB" id="A0A7X1AXW6"/>
<evidence type="ECO:0000313" key="2">
    <source>
        <dbReference type="EMBL" id="MBC2601919.1"/>
    </source>
</evidence>
<feature type="transmembrane region" description="Helical" evidence="1">
    <location>
        <begin position="56"/>
        <end position="82"/>
    </location>
</feature>
<organism evidence="2 3">
    <name type="scientific">Puniceicoccus vermicola</name>
    <dbReference type="NCBI Taxonomy" id="388746"/>
    <lineage>
        <taxon>Bacteria</taxon>
        <taxon>Pseudomonadati</taxon>
        <taxon>Verrucomicrobiota</taxon>
        <taxon>Opitutia</taxon>
        <taxon>Puniceicoccales</taxon>
        <taxon>Puniceicoccaceae</taxon>
        <taxon>Puniceicoccus</taxon>
    </lineage>
</organism>
<keyword evidence="1" id="KW-0812">Transmembrane</keyword>